<organism evidence="1">
    <name type="scientific">Anopheles sinensis</name>
    <name type="common">Mosquito</name>
    <dbReference type="NCBI Taxonomy" id="74873"/>
    <lineage>
        <taxon>Eukaryota</taxon>
        <taxon>Metazoa</taxon>
        <taxon>Ecdysozoa</taxon>
        <taxon>Arthropoda</taxon>
        <taxon>Hexapoda</taxon>
        <taxon>Insecta</taxon>
        <taxon>Pterygota</taxon>
        <taxon>Neoptera</taxon>
        <taxon>Endopterygota</taxon>
        <taxon>Diptera</taxon>
        <taxon>Nematocera</taxon>
        <taxon>Culicoidea</taxon>
        <taxon>Culicidae</taxon>
        <taxon>Anophelinae</taxon>
        <taxon>Anopheles</taxon>
    </lineage>
</organism>
<sequence length="80" mass="9399">MTNNMNPNSHMVGWTGFHFEEETGYHLPAYTTINYQEFSNFHCLPTDFYSALNRDRLRDFVCERTESRLHQAPLTSSSHV</sequence>
<proteinExistence type="predicted"/>
<protein>
    <submittedName>
        <fullName evidence="1 2">Uncharacterized protein</fullName>
    </submittedName>
</protein>
<reference evidence="2" key="2">
    <citation type="submission" date="2020-05" db="UniProtKB">
        <authorList>
            <consortium name="EnsemblMetazoa"/>
        </authorList>
    </citation>
    <scope>IDENTIFICATION</scope>
</reference>
<dbReference type="EMBL" id="ATLV01019596">
    <property type="status" value="NOT_ANNOTATED_CDS"/>
    <property type="molecule type" value="Genomic_DNA"/>
</dbReference>
<evidence type="ECO:0000313" key="1">
    <source>
        <dbReference type="EMBL" id="KFB44366.1"/>
    </source>
</evidence>
<name>A0A084W2C2_ANOSI</name>
<dbReference type="Proteomes" id="UP000030765">
    <property type="component" value="Unassembled WGS sequence"/>
</dbReference>
<keyword evidence="3" id="KW-1185">Reference proteome</keyword>
<evidence type="ECO:0000313" key="2">
    <source>
        <dbReference type="EnsemblMetazoa" id="ASIC012307-PA"/>
    </source>
</evidence>
<dbReference type="EMBL" id="KE525275">
    <property type="protein sequence ID" value="KFB44366.1"/>
    <property type="molecule type" value="Genomic_DNA"/>
</dbReference>
<gene>
    <name evidence="1" type="ORF">ZHAS_00012307</name>
</gene>
<dbReference type="AlphaFoldDB" id="A0A084W2C2"/>
<accession>A0A084W2C2</accession>
<dbReference type="VEuPathDB" id="VectorBase:ASIC012307"/>
<dbReference type="EnsemblMetazoa" id="ASIC012307-RA">
    <property type="protein sequence ID" value="ASIC012307-PA"/>
    <property type="gene ID" value="ASIC012307"/>
</dbReference>
<reference evidence="1 3" key="1">
    <citation type="journal article" date="2014" name="BMC Genomics">
        <title>Genome sequence of Anopheles sinensis provides insight into genetics basis of mosquito competence for malaria parasites.</title>
        <authorList>
            <person name="Zhou D."/>
            <person name="Zhang D."/>
            <person name="Ding G."/>
            <person name="Shi L."/>
            <person name="Hou Q."/>
            <person name="Ye Y."/>
            <person name="Xu Y."/>
            <person name="Zhou H."/>
            <person name="Xiong C."/>
            <person name="Li S."/>
            <person name="Yu J."/>
            <person name="Hong S."/>
            <person name="Yu X."/>
            <person name="Zou P."/>
            <person name="Chen C."/>
            <person name="Chang X."/>
            <person name="Wang W."/>
            <person name="Lv Y."/>
            <person name="Sun Y."/>
            <person name="Ma L."/>
            <person name="Shen B."/>
            <person name="Zhu C."/>
        </authorList>
    </citation>
    <scope>NUCLEOTIDE SEQUENCE [LARGE SCALE GENOMIC DNA]</scope>
</reference>
<evidence type="ECO:0000313" key="3">
    <source>
        <dbReference type="Proteomes" id="UP000030765"/>
    </source>
</evidence>